<dbReference type="EMBL" id="JADMKU010000004">
    <property type="protein sequence ID" value="MBR9650756.1"/>
    <property type="molecule type" value="Genomic_DNA"/>
</dbReference>
<dbReference type="SUPFAM" id="SSF143456">
    <property type="entry name" value="VC0467-like"/>
    <property type="match status" value="1"/>
</dbReference>
<dbReference type="HAMAP" id="MF_00758">
    <property type="entry name" value="UPF0301"/>
    <property type="match status" value="1"/>
</dbReference>
<organism evidence="3 4">
    <name type="scientific">Thalassovita aquimarina</name>
    <dbReference type="NCBI Taxonomy" id="2785917"/>
    <lineage>
        <taxon>Bacteria</taxon>
        <taxon>Pseudomonadati</taxon>
        <taxon>Pseudomonadota</taxon>
        <taxon>Alphaproteobacteria</taxon>
        <taxon>Rhodobacterales</taxon>
        <taxon>Roseobacteraceae</taxon>
        <taxon>Thalassovita</taxon>
    </lineage>
</organism>
<dbReference type="PANTHER" id="PTHR30327">
    <property type="entry name" value="UNCHARACTERIZED PROTEIN YQGE"/>
    <property type="match status" value="1"/>
</dbReference>
<name>A0ABS5HPL3_9RHOB</name>
<dbReference type="InterPro" id="IPR003774">
    <property type="entry name" value="AlgH-like"/>
</dbReference>
<proteinExistence type="inferred from homology"/>
<evidence type="ECO:0000313" key="3">
    <source>
        <dbReference type="EMBL" id="MBR9650756.1"/>
    </source>
</evidence>
<comment type="caution">
    <text evidence="3">The sequence shown here is derived from an EMBL/GenBank/DDBJ whole genome shotgun (WGS) entry which is preliminary data.</text>
</comment>
<dbReference type="Proteomes" id="UP001195941">
    <property type="component" value="Unassembled WGS sequence"/>
</dbReference>
<evidence type="ECO:0000256" key="2">
    <source>
        <dbReference type="HAMAP-Rule" id="MF_00758"/>
    </source>
</evidence>
<dbReference type="NCBIfam" id="NF001268">
    <property type="entry name" value="PRK00228.1-4"/>
    <property type="match status" value="1"/>
</dbReference>
<keyword evidence="4" id="KW-1185">Reference proteome</keyword>
<protein>
    <recommendedName>
        <fullName evidence="2">UPF0301 protein IT775_06435</fullName>
    </recommendedName>
</protein>
<dbReference type="Pfam" id="PF02622">
    <property type="entry name" value="DUF179"/>
    <property type="match status" value="1"/>
</dbReference>
<reference evidence="3 4" key="1">
    <citation type="journal article" date="2021" name="Arch. Microbiol.">
        <title>Thalassobius aquimarinus sp. nov., isolated from the Sea of Japan seashore.</title>
        <authorList>
            <person name="Kurilenko V.V."/>
            <person name="Romanenko L.A."/>
            <person name="Chernysheva N.Y."/>
            <person name="Velansky P.V."/>
            <person name="Tekutyeva L.A."/>
            <person name="Isaeva M.P."/>
            <person name="Mikhailov V.V."/>
        </authorList>
    </citation>
    <scope>NUCLEOTIDE SEQUENCE [LARGE SCALE GENOMIC DNA]</scope>
    <source>
        <strain evidence="3 4">KMM 8518</strain>
    </source>
</reference>
<dbReference type="PANTHER" id="PTHR30327:SF1">
    <property type="entry name" value="UPF0301 PROTEIN YQGE"/>
    <property type="match status" value="1"/>
</dbReference>
<gene>
    <name evidence="3" type="ORF">IT775_06435</name>
</gene>
<evidence type="ECO:0000256" key="1">
    <source>
        <dbReference type="ARBA" id="ARBA00009600"/>
    </source>
</evidence>
<dbReference type="RefSeq" id="WP_212700271.1">
    <property type="nucleotide sequence ID" value="NZ_JADMKU010000004.1"/>
</dbReference>
<evidence type="ECO:0000313" key="4">
    <source>
        <dbReference type="Proteomes" id="UP001195941"/>
    </source>
</evidence>
<dbReference type="Gene3D" id="3.40.1740.10">
    <property type="entry name" value="VC0467-like"/>
    <property type="match status" value="1"/>
</dbReference>
<comment type="similarity">
    <text evidence="1 2">Belongs to the UPF0301 (AlgH) family.</text>
</comment>
<sequence length="211" mass="22340">MSVFIVQVLDHVPAKTYLLNNSSAEHDMNLTGQLLIAMPGMGDPRFDHSVVLVCAHSDEGAMGLIVNKPTEEVGLKDMLEQLAIDTGPQTPEIGVHFGGPVETGRGFVLHSLDYISSLNTLRVDPDLGLTATLDVLEELAKGKGPQKVLLALGYAGWGPGQLESEIGQNGWLTCPAGIELIFDAADEAKWEAALQSIGVDSLLLSADAGRA</sequence>
<accession>A0ABS5HPL3</accession>